<proteinExistence type="predicted"/>
<evidence type="ECO:0000256" key="1">
    <source>
        <dbReference type="SAM" id="MobiDB-lite"/>
    </source>
</evidence>
<dbReference type="AlphaFoldDB" id="A0A250KNT7"/>
<dbReference type="EMBL" id="AP017928">
    <property type="protein sequence ID" value="BBA33345.1"/>
    <property type="molecule type" value="Genomic_DNA"/>
</dbReference>
<dbReference type="Proteomes" id="UP000266313">
    <property type="component" value="Chromosome"/>
</dbReference>
<protein>
    <submittedName>
        <fullName evidence="2">Uncharacterized protein</fullName>
    </submittedName>
</protein>
<organism evidence="2 3">
    <name type="scientific">Methylocaldum marinum</name>
    <dbReference type="NCBI Taxonomy" id="1432792"/>
    <lineage>
        <taxon>Bacteria</taxon>
        <taxon>Pseudomonadati</taxon>
        <taxon>Pseudomonadota</taxon>
        <taxon>Gammaproteobacteria</taxon>
        <taxon>Methylococcales</taxon>
        <taxon>Methylococcaceae</taxon>
        <taxon>Methylocaldum</taxon>
    </lineage>
</organism>
<dbReference type="KEGG" id="mmai:sS8_1385"/>
<accession>A0A250KNT7</accession>
<keyword evidence="3" id="KW-1185">Reference proteome</keyword>
<evidence type="ECO:0000313" key="3">
    <source>
        <dbReference type="Proteomes" id="UP000266313"/>
    </source>
</evidence>
<gene>
    <name evidence="2" type="ORF">sS8_1385</name>
</gene>
<feature type="region of interest" description="Disordered" evidence="1">
    <location>
        <begin position="85"/>
        <end position="112"/>
    </location>
</feature>
<sequence>MNSRNWKRLVNFYLPAFTALAVAWSPAFVAEFWLRTDKVDHTIPHGTSMSLWGFRSDTIGFISDSRVSATGPILTVSPAGVTEAIDRKKDGMAGPVSLSSQGRSAEIGPPRD</sequence>
<name>A0A250KNT7_9GAMM</name>
<evidence type="ECO:0000313" key="2">
    <source>
        <dbReference type="EMBL" id="BBA33345.1"/>
    </source>
</evidence>
<reference evidence="2 3" key="1">
    <citation type="submission" date="2016-12" db="EMBL/GenBank/DDBJ databases">
        <title>Genome sequencing of Methylocaldum marinum.</title>
        <authorList>
            <person name="Takeuchi M."/>
            <person name="Kamagata Y."/>
            <person name="Hiraoka S."/>
            <person name="Oshima K."/>
            <person name="Hattori M."/>
            <person name="Iwasaki W."/>
        </authorList>
    </citation>
    <scope>NUCLEOTIDE SEQUENCE [LARGE SCALE GENOMIC DNA]</scope>
    <source>
        <strain evidence="2 3">S8</strain>
    </source>
</reference>
<dbReference type="RefSeq" id="WP_119628964.1">
    <property type="nucleotide sequence ID" value="NZ_AP017928.1"/>
</dbReference>